<dbReference type="GO" id="GO:0046872">
    <property type="term" value="F:metal ion binding"/>
    <property type="evidence" value="ECO:0007669"/>
    <property type="project" value="InterPro"/>
</dbReference>
<dbReference type="RefSeq" id="XP_024874164.1">
    <property type="nucleotide sequence ID" value="XM_025018396.1"/>
</dbReference>
<gene>
    <name evidence="3" type="primary">LOC112456093</name>
</gene>
<organism evidence="2 3">
    <name type="scientific">Temnothorax curvispinosus</name>
    <dbReference type="NCBI Taxonomy" id="300111"/>
    <lineage>
        <taxon>Eukaryota</taxon>
        <taxon>Metazoa</taxon>
        <taxon>Ecdysozoa</taxon>
        <taxon>Arthropoda</taxon>
        <taxon>Hexapoda</taxon>
        <taxon>Insecta</taxon>
        <taxon>Pterygota</taxon>
        <taxon>Neoptera</taxon>
        <taxon>Endopterygota</taxon>
        <taxon>Hymenoptera</taxon>
        <taxon>Apocrita</taxon>
        <taxon>Aculeata</taxon>
        <taxon>Formicoidea</taxon>
        <taxon>Formicidae</taxon>
        <taxon>Myrmicinae</taxon>
        <taxon>Temnothorax</taxon>
    </lineage>
</organism>
<dbReference type="InterPro" id="IPR011249">
    <property type="entry name" value="Metalloenz_LuxS/M16"/>
</dbReference>
<dbReference type="AlphaFoldDB" id="A0A6J1PW93"/>
<dbReference type="GO" id="GO:0006627">
    <property type="term" value="P:protein processing involved in protein targeting to mitochondrion"/>
    <property type="evidence" value="ECO:0007669"/>
    <property type="project" value="TreeGrafter"/>
</dbReference>
<name>A0A6J1PW93_9HYME</name>
<dbReference type="InterPro" id="IPR050361">
    <property type="entry name" value="MPP/UQCRC_Complex"/>
</dbReference>
<evidence type="ECO:0000313" key="2">
    <source>
        <dbReference type="Proteomes" id="UP000504618"/>
    </source>
</evidence>
<protein>
    <submittedName>
        <fullName evidence="3">Mitochondrial-processing peptidase subunit alpha-like</fullName>
    </submittedName>
</protein>
<evidence type="ECO:0000256" key="1">
    <source>
        <dbReference type="ARBA" id="ARBA00007261"/>
    </source>
</evidence>
<accession>A0A6J1PW93</accession>
<dbReference type="SUPFAM" id="SSF63411">
    <property type="entry name" value="LuxS/MPP-like metallohydrolase"/>
    <property type="match status" value="1"/>
</dbReference>
<dbReference type="Proteomes" id="UP000504618">
    <property type="component" value="Unplaced"/>
</dbReference>
<dbReference type="Gene3D" id="3.30.830.10">
    <property type="entry name" value="Metalloenzyme, LuxS/M16 peptidase-like"/>
    <property type="match status" value="1"/>
</dbReference>
<sequence>MLLMNLEQRPFVFGDIGRQVLATGTRKRPEYFMQAINGISKDDINRVAQRLLKSPPCLTACGEVTPNVQIQLNLENMIRDASCFRCRTKILITKITEFSNIITGLLKIVILERIVLMSKI</sequence>
<proteinExistence type="inferred from homology"/>
<dbReference type="PANTHER" id="PTHR11851:SF49">
    <property type="entry name" value="MITOCHONDRIAL-PROCESSING PEPTIDASE SUBUNIT ALPHA"/>
    <property type="match status" value="1"/>
</dbReference>
<keyword evidence="2" id="KW-1185">Reference proteome</keyword>
<dbReference type="GO" id="GO:0005739">
    <property type="term" value="C:mitochondrion"/>
    <property type="evidence" value="ECO:0007669"/>
    <property type="project" value="TreeGrafter"/>
</dbReference>
<comment type="similarity">
    <text evidence="1">Belongs to the peptidase M16 family.</text>
</comment>
<reference evidence="3" key="1">
    <citation type="submission" date="2025-08" db="UniProtKB">
        <authorList>
            <consortium name="RefSeq"/>
        </authorList>
    </citation>
    <scope>IDENTIFICATION</scope>
    <source>
        <tissue evidence="3">Whole body</tissue>
    </source>
</reference>
<dbReference type="OrthoDB" id="277191at2759"/>
<evidence type="ECO:0000313" key="3">
    <source>
        <dbReference type="RefSeq" id="XP_024874164.1"/>
    </source>
</evidence>
<dbReference type="PANTHER" id="PTHR11851">
    <property type="entry name" value="METALLOPROTEASE"/>
    <property type="match status" value="1"/>
</dbReference>
<dbReference type="GeneID" id="112456093"/>